<dbReference type="Gene3D" id="3.40.50.300">
    <property type="entry name" value="P-loop containing nucleotide triphosphate hydrolases"/>
    <property type="match status" value="1"/>
</dbReference>
<evidence type="ECO:0008006" key="2">
    <source>
        <dbReference type="Google" id="ProtNLM"/>
    </source>
</evidence>
<name>A0A4Y0BG43_ANOFN</name>
<accession>A0A4Y0BG43</accession>
<dbReference type="InterPro" id="IPR027417">
    <property type="entry name" value="P-loop_NTPase"/>
</dbReference>
<dbReference type="VEuPathDB" id="VectorBase:AFUN018976"/>
<dbReference type="EnsemblMetazoa" id="AFUN018976-RA">
    <property type="protein sequence ID" value="AFUN018976-PA"/>
    <property type="gene ID" value="AFUN018976"/>
</dbReference>
<protein>
    <recommendedName>
        <fullName evidence="2">NACHT domain-containing protein</fullName>
    </recommendedName>
</protein>
<organism evidence="1">
    <name type="scientific">Anopheles funestus</name>
    <name type="common">African malaria mosquito</name>
    <dbReference type="NCBI Taxonomy" id="62324"/>
    <lineage>
        <taxon>Eukaryota</taxon>
        <taxon>Metazoa</taxon>
        <taxon>Ecdysozoa</taxon>
        <taxon>Arthropoda</taxon>
        <taxon>Hexapoda</taxon>
        <taxon>Insecta</taxon>
        <taxon>Pterygota</taxon>
        <taxon>Neoptera</taxon>
        <taxon>Endopterygota</taxon>
        <taxon>Diptera</taxon>
        <taxon>Nematocera</taxon>
        <taxon>Culicoidea</taxon>
        <taxon>Culicidae</taxon>
        <taxon>Anophelinae</taxon>
        <taxon>Anopheles</taxon>
    </lineage>
</organism>
<evidence type="ECO:0000313" key="1">
    <source>
        <dbReference type="EnsemblMetazoa" id="AFUN018976-PA"/>
    </source>
</evidence>
<proteinExistence type="predicted"/>
<dbReference type="VEuPathDB" id="VectorBase:AFUN2_013153"/>
<sequence>MTSLVGLQLLQNLLYITPRSAFVEEIVHQTLANVQLCLLVDGFDEVMEEYQKRIIKFLQHMWQNAARCALVIATRDEALPHLKQAFNKVANYKLATFPYEKYFRQLWLSEPSEITPDLEKNVQIFLSDFDKLLKGAGCKTFLEVPQLCKIMGTIYQDHIRKPNMALHVNYEIGSIYDKFVKSQLENTLRGQFDETKKLHVWAKSLIEKEYYTKHAQLAYELESNRLESKVEQYEEIQRFGLIMIQFDSSKSVHFMHRTVMDYFLVRSYMLDVIETEEFILFLQRYWCVSRANIADKFIDFFLADGECLSLTKKYIIKKYLTRGSDVLPTFIRRTLNNATFNTLTMLLSVAPIENLEPLSFRFGGTYSMQGNTTKEINLKRLGERQTLLLLDALKRRDDEHVVDDDGAFSMLERMLFEENLNEEDTMEVAIRKPFPDVFDRVVKYCTDHFNEQIQRYLMKRIPRYARAAIRHCYAEKKEKIIDKLLQLCENSFPAESVQEWLQSFDLLEELIVSIEEVPQGKQFKEVDRLDLTRKVLEMLDRYLTKEYLITLKERSRERVEKVQNEAIKSVLQDWMNVEE</sequence>
<dbReference type="AlphaFoldDB" id="A0A4Y0BG43"/>
<reference evidence="1" key="1">
    <citation type="submission" date="2020-05" db="UniProtKB">
        <authorList>
            <consortium name="EnsemblMetazoa"/>
        </authorList>
    </citation>
    <scope>IDENTIFICATION</scope>
    <source>
        <strain evidence="1">FUMOZ</strain>
    </source>
</reference>